<dbReference type="Gene3D" id="3.20.20.70">
    <property type="entry name" value="Aldolase class I"/>
    <property type="match status" value="1"/>
</dbReference>
<evidence type="ECO:0000313" key="3">
    <source>
        <dbReference type="Proteomes" id="UP000319817"/>
    </source>
</evidence>
<dbReference type="EC" id="4.2.1.41" evidence="2"/>
<organism evidence="2 3">
    <name type="scientific">Stieleria marina</name>
    <dbReference type="NCBI Taxonomy" id="1930275"/>
    <lineage>
        <taxon>Bacteria</taxon>
        <taxon>Pseudomonadati</taxon>
        <taxon>Planctomycetota</taxon>
        <taxon>Planctomycetia</taxon>
        <taxon>Pirellulales</taxon>
        <taxon>Pirellulaceae</taxon>
        <taxon>Stieleria</taxon>
    </lineage>
</organism>
<evidence type="ECO:0000313" key="2">
    <source>
        <dbReference type="EMBL" id="QDT10406.1"/>
    </source>
</evidence>
<evidence type="ECO:0000256" key="1">
    <source>
        <dbReference type="ARBA" id="ARBA00023239"/>
    </source>
</evidence>
<protein>
    <submittedName>
        <fullName evidence="2">Putative 5-dehydro-4-deoxyglucarate dehydratase</fullName>
        <ecNumber evidence="2">4.2.1.41</ecNumber>
    </submittedName>
</protein>
<sequence length="303" mass="33359">MKTAAFDPAHLRDSVFAVPPLARDSDGKPCATENKRMISHLESGGVRSILYGGNAVFYHISMSEYASVLAMLADSSGDDTVIVPSIGPAYGLAQDQIDVLRDFEFPTVMLLPSRDVIDQEGIATGVRRLADRLGKPIVLYLKFDEWLEPRLIEKLESDGAISWIKYAVVRDDPAVDDYLNRVIDIFPQTRIVSGIGEQPAIEHLRDFGITGFTSGCVCVAPDRSMEMMHAIHDGDFAKAEEIRKWFLPLEDLRNEINPIRVLHHAVDCAGISKTGPLLPFLSDLTSEHVAQIASAVNKLGYPA</sequence>
<dbReference type="EMBL" id="CP036526">
    <property type="protein sequence ID" value="QDT10406.1"/>
    <property type="molecule type" value="Genomic_DNA"/>
</dbReference>
<dbReference type="OrthoDB" id="8878499at2"/>
<dbReference type="SUPFAM" id="SSF51569">
    <property type="entry name" value="Aldolase"/>
    <property type="match status" value="1"/>
</dbReference>
<proteinExistence type="predicted"/>
<name>A0A517NTF1_9BACT</name>
<reference evidence="2 3" key="1">
    <citation type="submission" date="2019-02" db="EMBL/GenBank/DDBJ databases">
        <title>Deep-cultivation of Planctomycetes and their phenomic and genomic characterization uncovers novel biology.</title>
        <authorList>
            <person name="Wiegand S."/>
            <person name="Jogler M."/>
            <person name="Boedeker C."/>
            <person name="Pinto D."/>
            <person name="Vollmers J."/>
            <person name="Rivas-Marin E."/>
            <person name="Kohn T."/>
            <person name="Peeters S.H."/>
            <person name="Heuer A."/>
            <person name="Rast P."/>
            <person name="Oberbeckmann S."/>
            <person name="Bunk B."/>
            <person name="Jeske O."/>
            <person name="Meyerdierks A."/>
            <person name="Storesund J.E."/>
            <person name="Kallscheuer N."/>
            <person name="Luecker S."/>
            <person name="Lage O.M."/>
            <person name="Pohl T."/>
            <person name="Merkel B.J."/>
            <person name="Hornburger P."/>
            <person name="Mueller R.-W."/>
            <person name="Bruemmer F."/>
            <person name="Labrenz M."/>
            <person name="Spormann A.M."/>
            <person name="Op den Camp H."/>
            <person name="Overmann J."/>
            <person name="Amann R."/>
            <person name="Jetten M.S.M."/>
            <person name="Mascher T."/>
            <person name="Medema M.H."/>
            <person name="Devos D.P."/>
            <person name="Kaster A.-K."/>
            <person name="Ovreas L."/>
            <person name="Rohde M."/>
            <person name="Galperin M.Y."/>
            <person name="Jogler C."/>
        </authorList>
    </citation>
    <scope>NUCLEOTIDE SEQUENCE [LARGE SCALE GENOMIC DNA]</scope>
    <source>
        <strain evidence="2 3">K23_9</strain>
    </source>
</reference>
<dbReference type="InterPro" id="IPR002220">
    <property type="entry name" value="DapA-like"/>
</dbReference>
<keyword evidence="1 2" id="KW-0456">Lyase</keyword>
<dbReference type="AlphaFoldDB" id="A0A517NTF1"/>
<dbReference type="Pfam" id="PF00701">
    <property type="entry name" value="DHDPS"/>
    <property type="match status" value="1"/>
</dbReference>
<dbReference type="InterPro" id="IPR013785">
    <property type="entry name" value="Aldolase_TIM"/>
</dbReference>
<dbReference type="CDD" id="cd00408">
    <property type="entry name" value="DHDPS-like"/>
    <property type="match status" value="1"/>
</dbReference>
<dbReference type="RefSeq" id="WP_145417963.1">
    <property type="nucleotide sequence ID" value="NZ_CP036526.1"/>
</dbReference>
<dbReference type="SMART" id="SM01130">
    <property type="entry name" value="DHDPS"/>
    <property type="match status" value="1"/>
</dbReference>
<keyword evidence="3" id="KW-1185">Reference proteome</keyword>
<accession>A0A517NTF1</accession>
<dbReference type="GO" id="GO:0047448">
    <property type="term" value="F:5-dehydro-4-deoxyglucarate dehydratase activity"/>
    <property type="evidence" value="ECO:0007669"/>
    <property type="project" value="UniProtKB-EC"/>
</dbReference>
<dbReference type="Proteomes" id="UP000319817">
    <property type="component" value="Chromosome"/>
</dbReference>
<gene>
    <name evidence="2" type="ORF">K239x_23620</name>
</gene>